<feature type="non-terminal residue" evidence="1">
    <location>
        <position position="188"/>
    </location>
</feature>
<reference evidence="1 2" key="1">
    <citation type="journal article" name="Sci. Rep.">
        <title>Genome-scale phylogenetic analyses confirm Olpidium as the closest living zoosporic fungus to the non-flagellated, terrestrial fungi.</title>
        <authorList>
            <person name="Chang Y."/>
            <person name="Rochon D."/>
            <person name="Sekimoto S."/>
            <person name="Wang Y."/>
            <person name="Chovatia M."/>
            <person name="Sandor L."/>
            <person name="Salamov A."/>
            <person name="Grigoriev I.V."/>
            <person name="Stajich J.E."/>
            <person name="Spatafora J.W."/>
        </authorList>
    </citation>
    <scope>NUCLEOTIDE SEQUENCE [LARGE SCALE GENOMIC DNA]</scope>
    <source>
        <strain evidence="1">S191</strain>
    </source>
</reference>
<dbReference type="Gene3D" id="6.10.150.10">
    <property type="match status" value="2"/>
</dbReference>
<feature type="non-terminal residue" evidence="1">
    <location>
        <position position="1"/>
    </location>
</feature>
<accession>A0A8H8DF11</accession>
<sequence length="188" mass="20249">PSTFPFDAVPALTGPQNVAPALQQQAIDLERARVGNSLAKGLERRPSVEALVEHNILKGPAAHGVAASLQSVQGQLAKKMVEDKLESSLQKRPSQTDSKLASSLVSNALAFEKAQLENHLSNSLKERPSKDELIGHNILKQEVNLAPSLQANAAELKRRQIADEVDHNVKEKLHDLKAKGVLAGGKFP</sequence>
<dbReference type="PANTHER" id="PTHR22793">
    <property type="entry name" value="MYOCARDIN-RELATED TRANSCRIPTION FACTOR-RELATED"/>
    <property type="match status" value="1"/>
</dbReference>
<dbReference type="OrthoDB" id="197676at2759"/>
<dbReference type="GO" id="GO:0045944">
    <property type="term" value="P:positive regulation of transcription by RNA polymerase II"/>
    <property type="evidence" value="ECO:0007669"/>
    <property type="project" value="TreeGrafter"/>
</dbReference>
<name>A0A8H8DF11_9FUNG</name>
<dbReference type="InterPro" id="IPR043451">
    <property type="entry name" value="Myocardin-like"/>
</dbReference>
<keyword evidence="2" id="KW-1185">Reference proteome</keyword>
<dbReference type="AlphaFoldDB" id="A0A8H8DF11"/>
<evidence type="ECO:0000313" key="1">
    <source>
        <dbReference type="EMBL" id="KAG5456050.1"/>
    </source>
</evidence>
<dbReference type="Proteomes" id="UP000673691">
    <property type="component" value="Unassembled WGS sequence"/>
</dbReference>
<protein>
    <submittedName>
        <fullName evidence="1">Uncharacterized protein</fullName>
    </submittedName>
</protein>
<dbReference type="PANTHER" id="PTHR22793:SF12">
    <property type="entry name" value="MYOCARDIN-RELATED TRANSCRIPTION FACTOR, ISOFORM H"/>
    <property type="match status" value="1"/>
</dbReference>
<organism evidence="1 2">
    <name type="scientific">Olpidium bornovanus</name>
    <dbReference type="NCBI Taxonomy" id="278681"/>
    <lineage>
        <taxon>Eukaryota</taxon>
        <taxon>Fungi</taxon>
        <taxon>Fungi incertae sedis</taxon>
        <taxon>Olpidiomycota</taxon>
        <taxon>Olpidiomycotina</taxon>
        <taxon>Olpidiomycetes</taxon>
        <taxon>Olpidiales</taxon>
        <taxon>Olpidiaceae</taxon>
        <taxon>Olpidium</taxon>
    </lineage>
</organism>
<dbReference type="GO" id="GO:0005634">
    <property type="term" value="C:nucleus"/>
    <property type="evidence" value="ECO:0007669"/>
    <property type="project" value="TreeGrafter"/>
</dbReference>
<proteinExistence type="predicted"/>
<dbReference type="Gene3D" id="6.10.140.2040">
    <property type="match status" value="1"/>
</dbReference>
<dbReference type="EMBL" id="JAEFCI010012369">
    <property type="protein sequence ID" value="KAG5456050.1"/>
    <property type="molecule type" value="Genomic_DNA"/>
</dbReference>
<evidence type="ECO:0000313" key="2">
    <source>
        <dbReference type="Proteomes" id="UP000673691"/>
    </source>
</evidence>
<comment type="caution">
    <text evidence="1">The sequence shown here is derived from an EMBL/GenBank/DDBJ whole genome shotgun (WGS) entry which is preliminary data.</text>
</comment>
<gene>
    <name evidence="1" type="ORF">BJ554DRAFT_4319</name>
</gene>
<dbReference type="GO" id="GO:0003713">
    <property type="term" value="F:transcription coactivator activity"/>
    <property type="evidence" value="ECO:0007669"/>
    <property type="project" value="TreeGrafter"/>
</dbReference>